<dbReference type="AlphaFoldDB" id="A0A7S1WXN7"/>
<accession>A0A7S1WXN7</accession>
<proteinExistence type="predicted"/>
<feature type="chain" id="PRO_5031253897" evidence="1">
    <location>
        <begin position="31"/>
        <end position="218"/>
    </location>
</feature>
<gene>
    <name evidence="2" type="ORF">ACAT0790_LOCUS69275</name>
</gene>
<evidence type="ECO:0000256" key="1">
    <source>
        <dbReference type="SAM" id="SignalP"/>
    </source>
</evidence>
<feature type="signal peptide" evidence="1">
    <location>
        <begin position="1"/>
        <end position="30"/>
    </location>
</feature>
<keyword evidence="1" id="KW-0732">Signal</keyword>
<dbReference type="Pfam" id="PF12098">
    <property type="entry name" value="DUF3574"/>
    <property type="match status" value="1"/>
</dbReference>
<dbReference type="PROSITE" id="PS51257">
    <property type="entry name" value="PROKAR_LIPOPROTEIN"/>
    <property type="match status" value="1"/>
</dbReference>
<organism evidence="2">
    <name type="scientific">Alexandrium catenella</name>
    <name type="common">Red tide dinoflagellate</name>
    <name type="synonym">Gonyaulax catenella</name>
    <dbReference type="NCBI Taxonomy" id="2925"/>
    <lineage>
        <taxon>Eukaryota</taxon>
        <taxon>Sar</taxon>
        <taxon>Alveolata</taxon>
        <taxon>Dinophyceae</taxon>
        <taxon>Gonyaulacales</taxon>
        <taxon>Pyrocystaceae</taxon>
        <taxon>Alexandrium</taxon>
    </lineage>
</organism>
<reference evidence="2" key="1">
    <citation type="submission" date="2021-01" db="EMBL/GenBank/DDBJ databases">
        <authorList>
            <person name="Corre E."/>
            <person name="Pelletier E."/>
            <person name="Niang G."/>
            <person name="Scheremetjew M."/>
            <person name="Finn R."/>
            <person name="Kale V."/>
            <person name="Holt S."/>
            <person name="Cochrane G."/>
            <person name="Meng A."/>
            <person name="Brown T."/>
            <person name="Cohen L."/>
        </authorList>
    </citation>
    <scope>NUCLEOTIDE SEQUENCE</scope>
    <source>
        <strain evidence="2">OF101</strain>
    </source>
</reference>
<sequence>MREWASLLALCCAVARSAVCAALGAQGCVAEPCGGIEADAGAGEAALWQEKSLAAQGCMAEACASIDADDDVAKVTLLQVQSRIHANVSWLRTEFYFGLSWTAANGTTVDIPLDSFRQFLAETITPAFPDGLTWSVAHGQYMLKSGEEVLENSVSLIVYHHEDAATSAKVEEVASAYADSFRQESVMVVDDKLGVRFVEGRQNAREDPSRVEEHARTS</sequence>
<evidence type="ECO:0000313" key="2">
    <source>
        <dbReference type="EMBL" id="CAD9192500.1"/>
    </source>
</evidence>
<dbReference type="EMBL" id="HBGE01116152">
    <property type="protein sequence ID" value="CAD9192500.1"/>
    <property type="molecule type" value="Transcribed_RNA"/>
</dbReference>
<name>A0A7S1WXN7_ALECA</name>
<protein>
    <submittedName>
        <fullName evidence="2">Uncharacterized protein</fullName>
    </submittedName>
</protein>
<dbReference type="InterPro" id="IPR021957">
    <property type="entry name" value="DUF3574"/>
</dbReference>